<dbReference type="InterPro" id="IPR009057">
    <property type="entry name" value="Homeodomain-like_sf"/>
</dbReference>
<dbReference type="RefSeq" id="WP_253243724.1">
    <property type="nucleotide sequence ID" value="NZ_JAMYJR010000063.1"/>
</dbReference>
<keyword evidence="1 2" id="KW-0238">DNA-binding</keyword>
<feature type="DNA-binding region" description="H-T-H motif" evidence="2">
    <location>
        <begin position="33"/>
        <end position="52"/>
    </location>
</feature>
<dbReference type="Pfam" id="PF21351">
    <property type="entry name" value="TetR_C_41"/>
    <property type="match status" value="1"/>
</dbReference>
<dbReference type="SUPFAM" id="SSF46689">
    <property type="entry name" value="Homeodomain-like"/>
    <property type="match status" value="1"/>
</dbReference>
<evidence type="ECO:0000256" key="1">
    <source>
        <dbReference type="ARBA" id="ARBA00023125"/>
    </source>
</evidence>
<protein>
    <submittedName>
        <fullName evidence="4">TetR/AcrR family transcriptional regulator</fullName>
    </submittedName>
</protein>
<dbReference type="PROSITE" id="PS50977">
    <property type="entry name" value="HTH_TETR_2"/>
    <property type="match status" value="1"/>
</dbReference>
<dbReference type="PANTHER" id="PTHR30055">
    <property type="entry name" value="HTH-TYPE TRANSCRIPTIONAL REGULATOR RUTR"/>
    <property type="match status" value="1"/>
</dbReference>
<evidence type="ECO:0000259" key="3">
    <source>
        <dbReference type="PROSITE" id="PS50977"/>
    </source>
</evidence>
<evidence type="ECO:0000313" key="4">
    <source>
        <dbReference type="EMBL" id="MCO8277716.1"/>
    </source>
</evidence>
<dbReference type="InterPro" id="IPR001647">
    <property type="entry name" value="HTH_TetR"/>
</dbReference>
<accession>A0ABT1E629</accession>
<dbReference type="InterPro" id="IPR050109">
    <property type="entry name" value="HTH-type_TetR-like_transc_reg"/>
</dbReference>
<name>A0ABT1E629_9ACTN</name>
<dbReference type="PRINTS" id="PR00455">
    <property type="entry name" value="HTHTETR"/>
</dbReference>
<dbReference type="Gene3D" id="1.10.357.10">
    <property type="entry name" value="Tetracycline Repressor, domain 2"/>
    <property type="match status" value="1"/>
</dbReference>
<evidence type="ECO:0000313" key="5">
    <source>
        <dbReference type="Proteomes" id="UP001523369"/>
    </source>
</evidence>
<reference evidence="4 5" key="1">
    <citation type="submission" date="2022-06" db="EMBL/GenBank/DDBJ databases">
        <title>New Species of the Genus Actinoplanes, ActinopZanes ferrugineus.</title>
        <authorList>
            <person name="Ding P."/>
        </authorList>
    </citation>
    <scope>NUCLEOTIDE SEQUENCE [LARGE SCALE GENOMIC DNA]</scope>
    <source>
        <strain evidence="4 5">TRM88003</strain>
    </source>
</reference>
<sequence>MARATREQSEITGQRILEVATGLFADRGYAAVGLEEVAATAAVTRGAVYHHYGSKQGLFRAVTAAVQQRVADRVEQAAEAAPDEWQGLLAGCRAFLVAAVAAENRRILLIDAPAVLDWSTWRAQDGDASGRHLVEAIAALTAAGVLRVRSVEATAALLSGAMNEAALHIADAPEALEAVVADLSGLLEGLRA</sequence>
<organism evidence="4 5">
    <name type="scientific">Paractinoplanes aksuensis</name>
    <dbReference type="NCBI Taxonomy" id="2939490"/>
    <lineage>
        <taxon>Bacteria</taxon>
        <taxon>Bacillati</taxon>
        <taxon>Actinomycetota</taxon>
        <taxon>Actinomycetes</taxon>
        <taxon>Micromonosporales</taxon>
        <taxon>Micromonosporaceae</taxon>
        <taxon>Paractinoplanes</taxon>
    </lineage>
</organism>
<proteinExistence type="predicted"/>
<dbReference type="Pfam" id="PF00440">
    <property type="entry name" value="TetR_N"/>
    <property type="match status" value="1"/>
</dbReference>
<dbReference type="EMBL" id="JAMYJR010000063">
    <property type="protein sequence ID" value="MCO8277716.1"/>
    <property type="molecule type" value="Genomic_DNA"/>
</dbReference>
<comment type="caution">
    <text evidence="4">The sequence shown here is derived from an EMBL/GenBank/DDBJ whole genome shotgun (WGS) entry which is preliminary data.</text>
</comment>
<keyword evidence="5" id="KW-1185">Reference proteome</keyword>
<gene>
    <name evidence="4" type="ORF">M1L60_44795</name>
</gene>
<dbReference type="Proteomes" id="UP001523369">
    <property type="component" value="Unassembled WGS sequence"/>
</dbReference>
<feature type="domain" description="HTH tetR-type" evidence="3">
    <location>
        <begin position="10"/>
        <end position="70"/>
    </location>
</feature>
<evidence type="ECO:0000256" key="2">
    <source>
        <dbReference type="PROSITE-ProRule" id="PRU00335"/>
    </source>
</evidence>
<dbReference type="PANTHER" id="PTHR30055:SF146">
    <property type="entry name" value="HTH-TYPE TRANSCRIPTIONAL DUAL REGULATOR CECR"/>
    <property type="match status" value="1"/>
</dbReference>
<dbReference type="InterPro" id="IPR049484">
    <property type="entry name" value="Rv0078-like_C"/>
</dbReference>